<evidence type="ECO:0000256" key="5">
    <source>
        <dbReference type="ARBA" id="ARBA00022519"/>
    </source>
</evidence>
<evidence type="ECO:0000256" key="1">
    <source>
        <dbReference type="ARBA" id="ARBA00004651"/>
    </source>
</evidence>
<evidence type="ECO:0000256" key="7">
    <source>
        <dbReference type="ARBA" id="ARBA00022692"/>
    </source>
</evidence>
<protein>
    <submittedName>
        <fullName evidence="17">Beta-(1-2)glucan export ATP-binding/permease NdvA</fullName>
    </submittedName>
</protein>
<evidence type="ECO:0000256" key="10">
    <source>
        <dbReference type="ARBA" id="ARBA00022967"/>
    </source>
</evidence>
<evidence type="ECO:0000259" key="16">
    <source>
        <dbReference type="PROSITE" id="PS50929"/>
    </source>
</evidence>
<dbReference type="PANTHER" id="PTHR24221:SF654">
    <property type="entry name" value="ATP-BINDING CASSETTE SUB-FAMILY B MEMBER 6"/>
    <property type="match status" value="1"/>
</dbReference>
<dbReference type="Pfam" id="PF00005">
    <property type="entry name" value="ABC_tran"/>
    <property type="match status" value="1"/>
</dbReference>
<keyword evidence="7 14" id="KW-0812">Transmembrane</keyword>
<keyword evidence="12 14" id="KW-0472">Membrane</keyword>
<dbReference type="SUPFAM" id="SSF52540">
    <property type="entry name" value="P-loop containing nucleoside triphosphate hydrolases"/>
    <property type="match status" value="1"/>
</dbReference>
<evidence type="ECO:0000256" key="11">
    <source>
        <dbReference type="ARBA" id="ARBA00022989"/>
    </source>
</evidence>
<keyword evidence="5" id="KW-0997">Cell inner membrane</keyword>
<dbReference type="GO" id="GO:0034040">
    <property type="term" value="F:ATPase-coupled lipid transmembrane transporter activity"/>
    <property type="evidence" value="ECO:0007669"/>
    <property type="project" value="TreeGrafter"/>
</dbReference>
<dbReference type="InterPro" id="IPR017871">
    <property type="entry name" value="ABC_transporter-like_CS"/>
</dbReference>
<dbReference type="GO" id="GO:0016887">
    <property type="term" value="F:ATP hydrolysis activity"/>
    <property type="evidence" value="ECO:0007669"/>
    <property type="project" value="InterPro"/>
</dbReference>
<dbReference type="InterPro" id="IPR039421">
    <property type="entry name" value="Type_1_exporter"/>
</dbReference>
<keyword evidence="10" id="KW-1278">Translocase</keyword>
<dbReference type="GO" id="GO:0005524">
    <property type="term" value="F:ATP binding"/>
    <property type="evidence" value="ECO:0007669"/>
    <property type="project" value="UniProtKB-KW"/>
</dbReference>
<keyword evidence="9 17" id="KW-0067">ATP-binding</keyword>
<sequence>MSLFKTYWRAISYLGEEKKASVFICLANIVLAVITIAEPVLFGRVIDAISQKSDVRTTLAIWVGFGIFNFIAYVLVARGADRLAHRRRLAVMTRSFEQIISMPLSWHQERGTSNALHTLLRAVDSLSAIWLEFMRQHLSTIVALAVLVPTAISMDWRLSMVLVVLGVIYMMIARLVMRKTKDGQSALEYHHHTVLAHVSDSISNVAVVQGYNRIAEESRALRDYAANLLKVQYPVLNWWALASGLNRMASTISMVVVLLLGAFLVTRGQLSVGHVVAFVGFAQLMIGRLDQISAFINLAITSRAKLEDFYEMEDSTQAAAEPENLPDLAHVYGKITFDHVSYAYQDSEQGIYDISFTINPGQTVAIVGPTGAGKTTLINLLQRVYDPAVGHILIDDIDTRTVSRESLRKSFATVFQDAGLFNRSIDANIRIGRSNATDEDVRRAARIAAAHEFILAKSNGYDTSVGERGSQLSGGERQRLAIARAVLKNAPVLILDEATSALDVETEARVKQAIDLVSRHRTTLVIAHRLSTVRNADLVLFMDKGKLIEQGSFKELAARGGRFSSLLRAGGLSFSDDGQEEEAQTTGNNVTPFIKKEK</sequence>
<dbReference type="STRING" id="1902579.BHV28_08440"/>
<reference evidence="17 18" key="1">
    <citation type="journal article" date="2010" name="Science">
        <title>Genomic comparison of the ants Camponotus floridanus and Harpegnathos saltator.</title>
        <authorList>
            <person name="Bonasio R."/>
            <person name="Zhang G."/>
            <person name="Ye C."/>
            <person name="Mutti N.S."/>
            <person name="Fang X."/>
            <person name="Qin N."/>
            <person name="Donahue G."/>
            <person name="Yang P."/>
            <person name="Li Q."/>
            <person name="Li C."/>
            <person name="Zhang P."/>
            <person name="Huang Z."/>
            <person name="Berger S.L."/>
            <person name="Reinberg D."/>
            <person name="Wang J."/>
            <person name="Liebig J."/>
        </authorList>
    </citation>
    <scope>NUCLEOTIDE SEQUENCE [LARGE SCALE GENOMIC DNA]</scope>
    <source>
        <strain evidence="17 18">Hsal</strain>
    </source>
</reference>
<evidence type="ECO:0000259" key="15">
    <source>
        <dbReference type="PROSITE" id="PS50893"/>
    </source>
</evidence>
<feature type="transmembrane region" description="Helical" evidence="14">
    <location>
        <begin position="158"/>
        <end position="177"/>
    </location>
</feature>
<gene>
    <name evidence="17" type="ORF">BHV28_08440</name>
</gene>
<dbReference type="PROSITE" id="PS50893">
    <property type="entry name" value="ABC_TRANSPORTER_2"/>
    <property type="match status" value="1"/>
</dbReference>
<dbReference type="Pfam" id="PF00664">
    <property type="entry name" value="ABC_membrane"/>
    <property type="match status" value="1"/>
</dbReference>
<evidence type="ECO:0000313" key="18">
    <source>
        <dbReference type="Proteomes" id="UP000188912"/>
    </source>
</evidence>
<evidence type="ECO:0000313" key="17">
    <source>
        <dbReference type="EMBL" id="AQS41543.1"/>
    </source>
</evidence>
<evidence type="ECO:0000256" key="6">
    <source>
        <dbReference type="ARBA" id="ARBA00022597"/>
    </source>
</evidence>
<keyword evidence="6" id="KW-0762">Sugar transport</keyword>
<evidence type="ECO:0000256" key="8">
    <source>
        <dbReference type="ARBA" id="ARBA00022741"/>
    </source>
</evidence>
<comment type="similarity">
    <text evidence="2">Belongs to the ABC transporter superfamily.</text>
</comment>
<organism evidence="17 18">
    <name type="scientific">Candidatus Tokpelaia hoelldobleri</name>
    <dbReference type="NCBI Taxonomy" id="1902579"/>
    <lineage>
        <taxon>Bacteria</taxon>
        <taxon>Pseudomonadati</taxon>
        <taxon>Pseudomonadota</taxon>
        <taxon>Alphaproteobacteria</taxon>
        <taxon>Hyphomicrobiales</taxon>
        <taxon>Candidatus Tokpelaia</taxon>
    </lineage>
</organism>
<name>A0A1U9JUL7_9HYPH</name>
<dbReference type="Proteomes" id="UP000188912">
    <property type="component" value="Chromosome"/>
</dbReference>
<evidence type="ECO:0000256" key="4">
    <source>
        <dbReference type="ARBA" id="ARBA00022475"/>
    </source>
</evidence>
<keyword evidence="3" id="KW-0813">Transport</keyword>
<dbReference type="GO" id="GO:0015441">
    <property type="term" value="F:ABC-type beta-glucan transporter activity"/>
    <property type="evidence" value="ECO:0007669"/>
    <property type="project" value="InterPro"/>
</dbReference>
<dbReference type="Gene3D" id="3.40.50.300">
    <property type="entry name" value="P-loop containing nucleotide triphosphate hydrolases"/>
    <property type="match status" value="1"/>
</dbReference>
<dbReference type="Gene3D" id="1.20.1560.10">
    <property type="entry name" value="ABC transporter type 1, transmembrane domain"/>
    <property type="match status" value="1"/>
</dbReference>
<feature type="domain" description="ABC transporter" evidence="15">
    <location>
        <begin position="335"/>
        <end position="569"/>
    </location>
</feature>
<evidence type="ECO:0000256" key="12">
    <source>
        <dbReference type="ARBA" id="ARBA00023136"/>
    </source>
</evidence>
<keyword evidence="18" id="KW-1185">Reference proteome</keyword>
<dbReference type="SUPFAM" id="SSF90123">
    <property type="entry name" value="ABC transporter transmembrane region"/>
    <property type="match status" value="1"/>
</dbReference>
<feature type="domain" description="ABC transmembrane type-1" evidence="16">
    <location>
        <begin position="22"/>
        <end position="301"/>
    </location>
</feature>
<dbReference type="SMART" id="SM00382">
    <property type="entry name" value="AAA"/>
    <property type="match status" value="1"/>
</dbReference>
<accession>A0A1U9JUL7</accession>
<feature type="region of interest" description="Disordered" evidence="13">
    <location>
        <begin position="574"/>
        <end position="598"/>
    </location>
</feature>
<dbReference type="GO" id="GO:0005886">
    <property type="term" value="C:plasma membrane"/>
    <property type="evidence" value="ECO:0007669"/>
    <property type="project" value="UniProtKB-SubCell"/>
</dbReference>
<keyword evidence="11 14" id="KW-1133">Transmembrane helix</keyword>
<dbReference type="AlphaFoldDB" id="A0A1U9JUL7"/>
<dbReference type="InterPro" id="IPR003439">
    <property type="entry name" value="ABC_transporter-like_ATP-bd"/>
</dbReference>
<feature type="transmembrane region" description="Helical" evidence="14">
    <location>
        <begin position="20"/>
        <end position="37"/>
    </location>
</feature>
<dbReference type="EMBL" id="CP017315">
    <property type="protein sequence ID" value="AQS41543.1"/>
    <property type="molecule type" value="Genomic_DNA"/>
</dbReference>
<dbReference type="InterPro" id="IPR005896">
    <property type="entry name" value="NdvA"/>
</dbReference>
<feature type="transmembrane region" description="Helical" evidence="14">
    <location>
        <begin position="133"/>
        <end position="152"/>
    </location>
</feature>
<dbReference type="InterPro" id="IPR036640">
    <property type="entry name" value="ABC1_TM_sf"/>
</dbReference>
<evidence type="ECO:0000256" key="9">
    <source>
        <dbReference type="ARBA" id="ARBA00022840"/>
    </source>
</evidence>
<dbReference type="NCBIfam" id="TIGR01192">
    <property type="entry name" value="chvA"/>
    <property type="match status" value="1"/>
</dbReference>
<dbReference type="CDD" id="cd18562">
    <property type="entry name" value="ABC_6TM_NdvA_beta-glucan_exporter_like"/>
    <property type="match status" value="1"/>
</dbReference>
<dbReference type="PROSITE" id="PS00211">
    <property type="entry name" value="ABC_TRANSPORTER_1"/>
    <property type="match status" value="1"/>
</dbReference>
<evidence type="ECO:0000256" key="13">
    <source>
        <dbReference type="SAM" id="MobiDB-lite"/>
    </source>
</evidence>
<keyword evidence="8" id="KW-0547">Nucleotide-binding</keyword>
<dbReference type="InterPro" id="IPR003593">
    <property type="entry name" value="AAA+_ATPase"/>
</dbReference>
<dbReference type="PROSITE" id="PS50929">
    <property type="entry name" value="ABC_TM1F"/>
    <property type="match status" value="1"/>
</dbReference>
<proteinExistence type="inferred from homology"/>
<dbReference type="FunFam" id="3.40.50.300:FF:000221">
    <property type="entry name" value="Multidrug ABC transporter ATP-binding protein"/>
    <property type="match status" value="1"/>
</dbReference>
<evidence type="ECO:0000256" key="3">
    <source>
        <dbReference type="ARBA" id="ARBA00022448"/>
    </source>
</evidence>
<reference evidence="17 18" key="2">
    <citation type="journal article" date="2016" name="Sci. Rep.">
        <title>The genome of Rhizobiales bacteria in predatory ants reveals urease gene functions but no genes for nitrogen fixation.</title>
        <authorList>
            <person name="Neuvonen M.M."/>
            <person name="Tamarit D."/>
            <person name="Naslund K."/>
            <person name="Liebig J."/>
            <person name="Feldhaar H."/>
            <person name="Moran N.A."/>
            <person name="Guy L."/>
            <person name="Andersson S.G."/>
        </authorList>
    </citation>
    <scope>NUCLEOTIDE SEQUENCE [LARGE SCALE GENOMIC DNA]</scope>
    <source>
        <strain evidence="17 18">Hsal</strain>
    </source>
</reference>
<dbReference type="InterPro" id="IPR027417">
    <property type="entry name" value="P-loop_NTPase"/>
</dbReference>
<dbReference type="PANTHER" id="PTHR24221">
    <property type="entry name" value="ATP-BINDING CASSETTE SUB-FAMILY B"/>
    <property type="match status" value="1"/>
</dbReference>
<evidence type="ECO:0000256" key="14">
    <source>
        <dbReference type="SAM" id="Phobius"/>
    </source>
</evidence>
<feature type="transmembrane region" description="Helical" evidence="14">
    <location>
        <begin position="57"/>
        <end position="77"/>
    </location>
</feature>
<dbReference type="InterPro" id="IPR011527">
    <property type="entry name" value="ABC1_TM_dom"/>
</dbReference>
<dbReference type="NCBIfam" id="NF010178">
    <property type="entry name" value="PRK13657.1"/>
    <property type="match status" value="1"/>
</dbReference>
<dbReference type="KEGG" id="thd:BHV28_08440"/>
<evidence type="ECO:0000256" key="2">
    <source>
        <dbReference type="ARBA" id="ARBA00005417"/>
    </source>
</evidence>
<comment type="subcellular location">
    <subcellularLocation>
        <location evidence="1">Cell membrane</location>
        <topology evidence="1">Multi-pass membrane protein</topology>
    </subcellularLocation>
</comment>
<keyword evidence="4" id="KW-1003">Cell membrane</keyword>